<evidence type="ECO:0000256" key="2">
    <source>
        <dbReference type="ARBA" id="ARBA00001946"/>
    </source>
</evidence>
<feature type="binding site" evidence="6">
    <location>
        <position position="171"/>
    </location>
    <ligand>
        <name>Mg(2+)</name>
        <dbReference type="ChEBI" id="CHEBI:18420"/>
    </ligand>
</feature>
<feature type="binding site" evidence="6">
    <location>
        <position position="9"/>
    </location>
    <ligand>
        <name>Mg(2+)</name>
        <dbReference type="ChEBI" id="CHEBI:18420"/>
    </ligand>
</feature>
<dbReference type="InterPro" id="IPR036412">
    <property type="entry name" value="HAD-like_sf"/>
</dbReference>
<keyword evidence="6" id="KW-0119">Carbohydrate metabolism</keyword>
<evidence type="ECO:0000256" key="6">
    <source>
        <dbReference type="HAMAP-Rule" id="MF_00495"/>
    </source>
</evidence>
<dbReference type="SFLD" id="SFLDG01129">
    <property type="entry name" value="C1.5:_HAD__Beta-PGM__Phosphata"/>
    <property type="match status" value="1"/>
</dbReference>
<comment type="pathway">
    <text evidence="3 6">Organic acid metabolism; glycolate biosynthesis; glycolate from 2-phosphoglycolate: step 1/1.</text>
</comment>
<dbReference type="Gene3D" id="1.10.150.240">
    <property type="entry name" value="Putative phosphatase, domain 2"/>
    <property type="match status" value="1"/>
</dbReference>
<proteinExistence type="inferred from homology"/>
<evidence type="ECO:0000313" key="7">
    <source>
        <dbReference type="EMBL" id="MEQ1408062.1"/>
    </source>
</evidence>
<dbReference type="EMBL" id="JBEAAL010000023">
    <property type="protein sequence ID" value="MEQ1408062.1"/>
    <property type="molecule type" value="Genomic_DNA"/>
</dbReference>
<dbReference type="Pfam" id="PF13419">
    <property type="entry name" value="HAD_2"/>
    <property type="match status" value="1"/>
</dbReference>
<keyword evidence="6" id="KW-0479">Metal-binding</keyword>
<comment type="similarity">
    <text evidence="4 6">Belongs to the HAD-like hydrolase superfamily. CbbY/CbbZ/Gph/YieH family.</text>
</comment>
<dbReference type="Proteomes" id="UP001496627">
    <property type="component" value="Unassembled WGS sequence"/>
</dbReference>
<evidence type="ECO:0000313" key="8">
    <source>
        <dbReference type="Proteomes" id="UP001496627"/>
    </source>
</evidence>
<evidence type="ECO:0000256" key="3">
    <source>
        <dbReference type="ARBA" id="ARBA00004818"/>
    </source>
</evidence>
<sequence>MTAPLVIFDLDGTLIDTAPDLIDSLNHTIAAADLAPVTFDDLTHLVGQGVRVMIRRAFELKKTPLDERTADRLFDRFIEHYEGHMPGKSRPYTGVVECLDRLSSAGMRLAVCTNKAGQLAFPLIEKLGLADRFVTMTCGDTFSVRKPDARHILGTIEKAGGDASRSVMIGDSVNDILAAHNARIPSVAVTFGYSDVAVETLGPDHVIGGYDELTTDLVEKLMSRSMPIAAAAK</sequence>
<name>A0ABV0M880_9HYPH</name>
<gene>
    <name evidence="7" type="ORF">ABK249_24345</name>
</gene>
<protein>
    <recommendedName>
        <fullName evidence="5 6">Phosphoglycolate phosphatase</fullName>
        <shortName evidence="6">PGP</shortName>
        <shortName evidence="6">PGPase</shortName>
        <ecNumber evidence="5 6">3.1.3.18</ecNumber>
    </recommendedName>
</protein>
<comment type="function">
    <text evidence="6">Specifically catalyzes the dephosphorylation of 2-phosphoglycolate. Is involved in the dissimilation of the intracellular 2-phosphoglycolate formed during the DNA repair of 3'-phosphoglycolate ends, a major class of DNA lesions induced by oxidative stress.</text>
</comment>
<keyword evidence="6" id="KW-0460">Magnesium</keyword>
<dbReference type="InterPro" id="IPR023198">
    <property type="entry name" value="PGP-like_dom2"/>
</dbReference>
<dbReference type="InterPro" id="IPR023214">
    <property type="entry name" value="HAD_sf"/>
</dbReference>
<dbReference type="PANTHER" id="PTHR43434:SF1">
    <property type="entry name" value="PHOSPHOGLYCOLATE PHOSPHATASE"/>
    <property type="match status" value="1"/>
</dbReference>
<comment type="cofactor">
    <cofactor evidence="2 6">
        <name>Mg(2+)</name>
        <dbReference type="ChEBI" id="CHEBI:18420"/>
    </cofactor>
</comment>
<comment type="catalytic activity">
    <reaction evidence="1 6">
        <text>2-phosphoglycolate + H2O = glycolate + phosphate</text>
        <dbReference type="Rhea" id="RHEA:14369"/>
        <dbReference type="ChEBI" id="CHEBI:15377"/>
        <dbReference type="ChEBI" id="CHEBI:29805"/>
        <dbReference type="ChEBI" id="CHEBI:43474"/>
        <dbReference type="ChEBI" id="CHEBI:58033"/>
        <dbReference type="EC" id="3.1.3.18"/>
    </reaction>
</comment>
<accession>A0ABV0M880</accession>
<feature type="binding site" evidence="6">
    <location>
        <position position="11"/>
    </location>
    <ligand>
        <name>Mg(2+)</name>
        <dbReference type="ChEBI" id="CHEBI:18420"/>
    </ligand>
</feature>
<keyword evidence="8" id="KW-1185">Reference proteome</keyword>
<organism evidence="7 8">
    <name type="scientific">Neorhizobium phenanthreniclasticum</name>
    <dbReference type="NCBI Taxonomy" id="3157917"/>
    <lineage>
        <taxon>Bacteria</taxon>
        <taxon>Pseudomonadati</taxon>
        <taxon>Pseudomonadota</taxon>
        <taxon>Alphaproteobacteria</taxon>
        <taxon>Hyphomicrobiales</taxon>
        <taxon>Rhizobiaceae</taxon>
        <taxon>Rhizobium/Agrobacterium group</taxon>
        <taxon>Neorhizobium</taxon>
    </lineage>
</organism>
<dbReference type="HAMAP" id="MF_00495">
    <property type="entry name" value="GPH_hydrolase_bact"/>
    <property type="match status" value="1"/>
</dbReference>
<evidence type="ECO:0000256" key="5">
    <source>
        <dbReference type="ARBA" id="ARBA00013078"/>
    </source>
</evidence>
<dbReference type="InterPro" id="IPR037512">
    <property type="entry name" value="PGPase_prok"/>
</dbReference>
<dbReference type="PANTHER" id="PTHR43434">
    <property type="entry name" value="PHOSPHOGLYCOLATE PHOSPHATASE"/>
    <property type="match status" value="1"/>
</dbReference>
<dbReference type="EC" id="3.1.3.18" evidence="5 6"/>
<dbReference type="SUPFAM" id="SSF56784">
    <property type="entry name" value="HAD-like"/>
    <property type="match status" value="1"/>
</dbReference>
<dbReference type="SFLD" id="SFLDS00003">
    <property type="entry name" value="Haloacid_Dehalogenase"/>
    <property type="match status" value="1"/>
</dbReference>
<evidence type="ECO:0000256" key="1">
    <source>
        <dbReference type="ARBA" id="ARBA00000830"/>
    </source>
</evidence>
<keyword evidence="6 7" id="KW-0378">Hydrolase</keyword>
<dbReference type="Gene3D" id="3.40.50.1000">
    <property type="entry name" value="HAD superfamily/HAD-like"/>
    <property type="match status" value="1"/>
</dbReference>
<evidence type="ECO:0000256" key="4">
    <source>
        <dbReference type="ARBA" id="ARBA00006171"/>
    </source>
</evidence>
<dbReference type="RefSeq" id="WP_348864271.1">
    <property type="nucleotide sequence ID" value="NZ_JBEAAL010000023.1"/>
</dbReference>
<reference evidence="7 8" key="1">
    <citation type="submission" date="2024-05" db="EMBL/GenBank/DDBJ databases">
        <title>Neorhizobium sp. Rsf11, a plant growth promoting and heavy metal resistant PAH-degrader.</title>
        <authorList>
            <person name="Golubev S.N."/>
            <person name="Muratova A.Y."/>
            <person name="Markelova M.I."/>
        </authorList>
    </citation>
    <scope>NUCLEOTIDE SEQUENCE [LARGE SCALE GENOMIC DNA]</scope>
    <source>
        <strain evidence="7 8">Rsf11</strain>
    </source>
</reference>
<comment type="caution">
    <text evidence="7">The sequence shown here is derived from an EMBL/GenBank/DDBJ whole genome shotgun (WGS) entry which is preliminary data.</text>
</comment>
<dbReference type="InterPro" id="IPR050155">
    <property type="entry name" value="HAD-like_hydrolase_sf"/>
</dbReference>
<feature type="active site" description="Nucleophile" evidence="6">
    <location>
        <position position="9"/>
    </location>
</feature>
<dbReference type="CDD" id="cd07512">
    <property type="entry name" value="HAD_PGPase"/>
    <property type="match status" value="1"/>
</dbReference>
<dbReference type="InterPro" id="IPR041492">
    <property type="entry name" value="HAD_2"/>
</dbReference>
<dbReference type="GO" id="GO:0016787">
    <property type="term" value="F:hydrolase activity"/>
    <property type="evidence" value="ECO:0007669"/>
    <property type="project" value="UniProtKB-KW"/>
</dbReference>